<evidence type="ECO:0000256" key="5">
    <source>
        <dbReference type="ARBA" id="ARBA00039176"/>
    </source>
</evidence>
<reference evidence="10" key="3">
    <citation type="submission" date="2025-09" db="UniProtKB">
        <authorList>
            <consortium name="Ensembl"/>
        </authorList>
    </citation>
    <scope>IDENTIFICATION</scope>
</reference>
<evidence type="ECO:0000256" key="1">
    <source>
        <dbReference type="ARBA" id="ARBA00007962"/>
    </source>
</evidence>
<comment type="similarity">
    <text evidence="1">Belongs to the PHYHIP family.</text>
</comment>
<sequence length="572" mass="63757">MREHPLAEIWGAMRFLGCSPTRPPEKSFSPPRRVFNTCKTKSPSVRPPWALHPIPTGVLCGYQHSHAPHPSHFWGREGVSPLSRKRHNRDNPSPPDPKNGGEQAEPAHHPPPICAHIPLCLHHLTPHASLHAIGRTGRFFLPPPSLPAPWISIFPFFFFFFSLLSLLWRVFAISELAGRIPVASAAGSDAASPGTTSIPPASSVLPAWISPAGALCPALPLHRHPRSSRQPPATARSSAPPAMELLSTPKNIEINNITCDSFRISWAMEKGDLERVTHYFIDLNKKENKNSNKFKHRDVPTKLVAKAVPLPMTVRGHWFLSPRTEYSVAVQTAVKQSDGEYLVSGWSETVEFCTGDYAKEHLAQLQEKAELIAGRMLRFSVFYRNQHKEYFQHVRMHCGNVMKPSLKDNSGSHGSPTSGMLHGIFFSCNTEFNTGQPPQDSPYGRYRFQIPAQRLFNPNTNLYFADFYCMYTAYHYVVLVLAPKGSSGDLFCRERLPQLDISSNKFLTCCVEEGELVYRHAQDSILEVIYTEPVDLSLGVLGEISGHQLMSLSTANAKKDPSCKTCNISVGR</sequence>
<dbReference type="Ensembl" id="ENSTGUT00000039466.1">
    <property type="protein sequence ID" value="ENSTGUP00000030840.1"/>
    <property type="gene ID" value="ENSTGUG00000020498.1"/>
</dbReference>
<protein>
    <recommendedName>
        <fullName evidence="5">Phytanoyl-CoA hydroxylase-interacting protein</fullName>
    </recommendedName>
    <alternativeName>
        <fullName evidence="6">Phytanoyl-CoA hydroxylase-associated protein 1</fullName>
    </alternativeName>
</protein>
<feature type="transmembrane region" description="Helical" evidence="8">
    <location>
        <begin position="150"/>
        <end position="171"/>
    </location>
</feature>
<dbReference type="InterPro" id="IPR003961">
    <property type="entry name" value="FN3_dom"/>
</dbReference>
<proteinExistence type="inferred from homology"/>
<dbReference type="PANTHER" id="PTHR15698:SF9">
    <property type="entry name" value="PHYTANOYL-COA HYDROXYLASE-INTERACTING PROTEIN"/>
    <property type="match status" value="1"/>
</dbReference>
<dbReference type="InterPro" id="IPR045545">
    <property type="entry name" value="PHYIP/PHIPL_C"/>
</dbReference>
<dbReference type="Gene3D" id="2.60.40.10">
    <property type="entry name" value="Immunoglobulins"/>
    <property type="match status" value="1"/>
</dbReference>
<name>A0A674H8Q8_TAEGU</name>
<dbReference type="InterPro" id="IPR042868">
    <property type="entry name" value="PHYHIP/PHYHIPL"/>
</dbReference>
<dbReference type="AlphaFoldDB" id="A0A674H8Q8"/>
<dbReference type="PANTHER" id="PTHR15698">
    <property type="entry name" value="PROTEIN CBG15099"/>
    <property type="match status" value="1"/>
</dbReference>
<dbReference type="FunFam" id="2.60.40.10:FF:000277">
    <property type="entry name" value="Phytanoyl-CoA hydroxylase-interacting protein-like protein"/>
    <property type="match status" value="1"/>
</dbReference>
<dbReference type="GeneTree" id="ENSGT00390000014563"/>
<evidence type="ECO:0000256" key="3">
    <source>
        <dbReference type="ARBA" id="ARBA00037425"/>
    </source>
</evidence>
<evidence type="ECO:0000259" key="9">
    <source>
        <dbReference type="PROSITE" id="PS50853"/>
    </source>
</evidence>
<keyword evidence="2" id="KW-0325">Glycoprotein</keyword>
<evidence type="ECO:0000256" key="7">
    <source>
        <dbReference type="SAM" id="MobiDB-lite"/>
    </source>
</evidence>
<reference evidence="10" key="2">
    <citation type="submission" date="2025-08" db="UniProtKB">
        <authorList>
            <consortium name="Ensembl"/>
        </authorList>
    </citation>
    <scope>IDENTIFICATION</scope>
</reference>
<keyword evidence="11" id="KW-1185">Reference proteome</keyword>
<comment type="function">
    <text evidence="3">Its interaction with PHYH suggests a role in the development of the central system.</text>
</comment>
<dbReference type="GO" id="GO:0005737">
    <property type="term" value="C:cytoplasm"/>
    <property type="evidence" value="ECO:0007669"/>
    <property type="project" value="TreeGrafter"/>
</dbReference>
<feature type="region of interest" description="Disordered" evidence="7">
    <location>
        <begin position="78"/>
        <end position="108"/>
    </location>
</feature>
<accession>A0A674H8Q8</accession>
<dbReference type="PROSITE" id="PS50853">
    <property type="entry name" value="FN3"/>
    <property type="match status" value="1"/>
</dbReference>
<dbReference type="InterPro" id="IPR036116">
    <property type="entry name" value="FN3_sf"/>
</dbReference>
<keyword evidence="8" id="KW-1133">Transmembrane helix</keyword>
<comment type="subunit">
    <text evidence="4">Interacts with PHYH and ADGRB1.</text>
</comment>
<evidence type="ECO:0000256" key="2">
    <source>
        <dbReference type="ARBA" id="ARBA00023180"/>
    </source>
</evidence>
<dbReference type="Pfam" id="PF19281">
    <property type="entry name" value="PHYHIP_C"/>
    <property type="match status" value="1"/>
</dbReference>
<dbReference type="CDD" id="cd00063">
    <property type="entry name" value="FN3"/>
    <property type="match status" value="1"/>
</dbReference>
<gene>
    <name evidence="10" type="primary">PHYHIP</name>
</gene>
<dbReference type="InterPro" id="IPR013783">
    <property type="entry name" value="Ig-like_fold"/>
</dbReference>
<keyword evidence="8" id="KW-0472">Membrane</keyword>
<keyword evidence="8" id="KW-0812">Transmembrane</keyword>
<dbReference type="Proteomes" id="UP000007754">
    <property type="component" value="Chromosome 22"/>
</dbReference>
<organism evidence="10 11">
    <name type="scientific">Taeniopygia guttata</name>
    <name type="common">Zebra finch</name>
    <name type="synonym">Poephila guttata</name>
    <dbReference type="NCBI Taxonomy" id="59729"/>
    <lineage>
        <taxon>Eukaryota</taxon>
        <taxon>Metazoa</taxon>
        <taxon>Chordata</taxon>
        <taxon>Craniata</taxon>
        <taxon>Vertebrata</taxon>
        <taxon>Euteleostomi</taxon>
        <taxon>Archelosauria</taxon>
        <taxon>Archosauria</taxon>
        <taxon>Dinosauria</taxon>
        <taxon>Saurischia</taxon>
        <taxon>Theropoda</taxon>
        <taxon>Coelurosauria</taxon>
        <taxon>Aves</taxon>
        <taxon>Neognathae</taxon>
        <taxon>Neoaves</taxon>
        <taxon>Telluraves</taxon>
        <taxon>Australaves</taxon>
        <taxon>Passeriformes</taxon>
        <taxon>Passeroidea</taxon>
        <taxon>Estrildidae</taxon>
        <taxon>Estrildinae</taxon>
        <taxon>Taeniopygia</taxon>
    </lineage>
</organism>
<evidence type="ECO:0000256" key="8">
    <source>
        <dbReference type="SAM" id="Phobius"/>
    </source>
</evidence>
<reference evidence="10 11" key="1">
    <citation type="journal article" date="2010" name="Nature">
        <title>The genome of a songbird.</title>
        <authorList>
            <person name="Warren W.C."/>
            <person name="Clayton D.F."/>
            <person name="Ellegren H."/>
            <person name="Arnold A.P."/>
            <person name="Hillier L.W."/>
            <person name="Kunstner A."/>
            <person name="Searle S."/>
            <person name="White S."/>
            <person name="Vilella A.J."/>
            <person name="Fairley S."/>
            <person name="Heger A."/>
            <person name="Kong L."/>
            <person name="Ponting C.P."/>
            <person name="Jarvis E.D."/>
            <person name="Mello C.V."/>
            <person name="Minx P."/>
            <person name="Lovell P."/>
            <person name="Velho T.A."/>
            <person name="Ferris M."/>
            <person name="Balakrishnan C.N."/>
            <person name="Sinha S."/>
            <person name="Blatti C."/>
            <person name="London S.E."/>
            <person name="Li Y."/>
            <person name="Lin Y.C."/>
            <person name="George J."/>
            <person name="Sweedler J."/>
            <person name="Southey B."/>
            <person name="Gunaratne P."/>
            <person name="Watson M."/>
            <person name="Nam K."/>
            <person name="Backstrom N."/>
            <person name="Smeds L."/>
            <person name="Nabholz B."/>
            <person name="Itoh Y."/>
            <person name="Whitney O."/>
            <person name="Pfenning A.R."/>
            <person name="Howard J."/>
            <person name="Volker M."/>
            <person name="Skinner B.M."/>
            <person name="Griffin D.K."/>
            <person name="Ye L."/>
            <person name="McLaren W.M."/>
            <person name="Flicek P."/>
            <person name="Quesada V."/>
            <person name="Velasco G."/>
            <person name="Lopez-Otin C."/>
            <person name="Puente X.S."/>
            <person name="Olender T."/>
            <person name="Lancet D."/>
            <person name="Smit A.F."/>
            <person name="Hubley R."/>
            <person name="Konkel M.K."/>
            <person name="Walker J.A."/>
            <person name="Batzer M.A."/>
            <person name="Gu W."/>
            <person name="Pollock D.D."/>
            <person name="Chen L."/>
            <person name="Cheng Z."/>
            <person name="Eichler E.E."/>
            <person name="Stapley J."/>
            <person name="Slate J."/>
            <person name="Ekblom R."/>
            <person name="Birkhead T."/>
            <person name="Burke T."/>
            <person name="Burt D."/>
            <person name="Scharff C."/>
            <person name="Adam I."/>
            <person name="Richard H."/>
            <person name="Sultan M."/>
            <person name="Soldatov A."/>
            <person name="Lehrach H."/>
            <person name="Edwards S.V."/>
            <person name="Yang S.P."/>
            <person name="Li X."/>
            <person name="Graves T."/>
            <person name="Fulton L."/>
            <person name="Nelson J."/>
            <person name="Chinwalla A."/>
            <person name="Hou S."/>
            <person name="Mardis E.R."/>
            <person name="Wilson R.K."/>
        </authorList>
    </citation>
    <scope>NUCLEOTIDE SEQUENCE [LARGE SCALE GENOMIC DNA]</scope>
</reference>
<evidence type="ECO:0000256" key="4">
    <source>
        <dbReference type="ARBA" id="ARBA00038647"/>
    </source>
</evidence>
<dbReference type="SUPFAM" id="SSF49265">
    <property type="entry name" value="Fibronectin type III"/>
    <property type="match status" value="1"/>
</dbReference>
<dbReference type="InParanoid" id="A0A674H8Q8"/>
<evidence type="ECO:0000313" key="10">
    <source>
        <dbReference type="Ensembl" id="ENSTGUP00000030840.1"/>
    </source>
</evidence>
<evidence type="ECO:0000313" key="11">
    <source>
        <dbReference type="Proteomes" id="UP000007754"/>
    </source>
</evidence>
<evidence type="ECO:0000256" key="6">
    <source>
        <dbReference type="ARBA" id="ARBA00042332"/>
    </source>
</evidence>
<feature type="domain" description="Fibronectin type-III" evidence="9">
    <location>
        <begin position="248"/>
        <end position="357"/>
    </location>
</feature>